<sequence length="99" mass="11232">MLHTSASLACMGTRRDWSYQPEQDPRRGDAAPPRYMSMQRRSCMCKWYTDLGLNNAEFIWIGAVTQISNEPIEQVDVHIAARLGKHVPDLALPISTMLN</sequence>
<reference evidence="1" key="2">
    <citation type="journal article" date="2015" name="Data Brief">
        <title>Shoot transcriptome of the giant reed, Arundo donax.</title>
        <authorList>
            <person name="Barrero R.A."/>
            <person name="Guerrero F.D."/>
            <person name="Moolhuijzen P."/>
            <person name="Goolsby J.A."/>
            <person name="Tidwell J."/>
            <person name="Bellgard S.E."/>
            <person name="Bellgard M.I."/>
        </authorList>
    </citation>
    <scope>NUCLEOTIDE SEQUENCE</scope>
    <source>
        <tissue evidence="1">Shoot tissue taken approximately 20 cm above the soil surface</tissue>
    </source>
</reference>
<evidence type="ECO:0000313" key="1">
    <source>
        <dbReference type="EMBL" id="JAE23629.1"/>
    </source>
</evidence>
<dbReference type="AlphaFoldDB" id="A0A0A9GJS2"/>
<proteinExistence type="predicted"/>
<organism evidence="1">
    <name type="scientific">Arundo donax</name>
    <name type="common">Giant reed</name>
    <name type="synonym">Donax arundinaceus</name>
    <dbReference type="NCBI Taxonomy" id="35708"/>
    <lineage>
        <taxon>Eukaryota</taxon>
        <taxon>Viridiplantae</taxon>
        <taxon>Streptophyta</taxon>
        <taxon>Embryophyta</taxon>
        <taxon>Tracheophyta</taxon>
        <taxon>Spermatophyta</taxon>
        <taxon>Magnoliopsida</taxon>
        <taxon>Liliopsida</taxon>
        <taxon>Poales</taxon>
        <taxon>Poaceae</taxon>
        <taxon>PACMAD clade</taxon>
        <taxon>Arundinoideae</taxon>
        <taxon>Arundineae</taxon>
        <taxon>Arundo</taxon>
    </lineage>
</organism>
<name>A0A0A9GJS2_ARUDO</name>
<dbReference type="EMBL" id="GBRH01174267">
    <property type="protein sequence ID" value="JAE23629.1"/>
    <property type="molecule type" value="Transcribed_RNA"/>
</dbReference>
<accession>A0A0A9GJS2</accession>
<protein>
    <submittedName>
        <fullName evidence="1">Uncharacterized protein</fullName>
    </submittedName>
</protein>
<reference evidence="1" key="1">
    <citation type="submission" date="2014-09" db="EMBL/GenBank/DDBJ databases">
        <authorList>
            <person name="Magalhaes I.L.F."/>
            <person name="Oliveira U."/>
            <person name="Santos F.R."/>
            <person name="Vidigal T.H.D.A."/>
            <person name="Brescovit A.D."/>
            <person name="Santos A.J."/>
        </authorList>
    </citation>
    <scope>NUCLEOTIDE SEQUENCE</scope>
    <source>
        <tissue evidence="1">Shoot tissue taken approximately 20 cm above the soil surface</tissue>
    </source>
</reference>